<dbReference type="GeneID" id="36589478"/>
<keyword evidence="1 4" id="KW-0238">DNA-binding</keyword>
<dbReference type="InterPro" id="IPR001356">
    <property type="entry name" value="HD"/>
</dbReference>
<dbReference type="InParanoid" id="A0A2J6SSF4"/>
<gene>
    <name evidence="7" type="ORF">K444DRAFT_618812</name>
</gene>
<feature type="DNA-binding region" description="Homeobox" evidence="4">
    <location>
        <begin position="274"/>
        <end position="336"/>
    </location>
</feature>
<evidence type="ECO:0000259" key="6">
    <source>
        <dbReference type="PROSITE" id="PS50071"/>
    </source>
</evidence>
<protein>
    <recommendedName>
        <fullName evidence="6">Homeobox domain-containing protein</fullName>
    </recommendedName>
</protein>
<organism evidence="7 8">
    <name type="scientific">Hyaloscypha bicolor E</name>
    <dbReference type="NCBI Taxonomy" id="1095630"/>
    <lineage>
        <taxon>Eukaryota</taxon>
        <taxon>Fungi</taxon>
        <taxon>Dikarya</taxon>
        <taxon>Ascomycota</taxon>
        <taxon>Pezizomycotina</taxon>
        <taxon>Leotiomycetes</taxon>
        <taxon>Helotiales</taxon>
        <taxon>Hyaloscyphaceae</taxon>
        <taxon>Hyaloscypha</taxon>
        <taxon>Hyaloscypha bicolor</taxon>
    </lineage>
</organism>
<feature type="compositionally biased region" description="Basic and acidic residues" evidence="5">
    <location>
        <begin position="392"/>
        <end position="403"/>
    </location>
</feature>
<evidence type="ECO:0000313" key="7">
    <source>
        <dbReference type="EMBL" id="PMD53623.1"/>
    </source>
</evidence>
<dbReference type="OrthoDB" id="4187154at2759"/>
<dbReference type="SMART" id="SM00389">
    <property type="entry name" value="HOX"/>
    <property type="match status" value="1"/>
</dbReference>
<dbReference type="GO" id="GO:0006355">
    <property type="term" value="P:regulation of DNA-templated transcription"/>
    <property type="evidence" value="ECO:0007669"/>
    <property type="project" value="InterPro"/>
</dbReference>
<evidence type="ECO:0000256" key="1">
    <source>
        <dbReference type="ARBA" id="ARBA00023125"/>
    </source>
</evidence>
<dbReference type="SUPFAM" id="SSF46689">
    <property type="entry name" value="Homeodomain-like"/>
    <property type="match status" value="1"/>
</dbReference>
<dbReference type="Pfam" id="PF05920">
    <property type="entry name" value="Homeobox_KN"/>
    <property type="match status" value="1"/>
</dbReference>
<dbReference type="PROSITE" id="PS50071">
    <property type="entry name" value="HOMEOBOX_2"/>
    <property type="match status" value="1"/>
</dbReference>
<feature type="domain" description="Homeobox" evidence="6">
    <location>
        <begin position="272"/>
        <end position="335"/>
    </location>
</feature>
<accession>A0A2J6SSF4</accession>
<keyword evidence="8" id="KW-1185">Reference proteome</keyword>
<evidence type="ECO:0000256" key="4">
    <source>
        <dbReference type="PROSITE-ProRule" id="PRU00108"/>
    </source>
</evidence>
<reference evidence="7 8" key="1">
    <citation type="submission" date="2016-04" db="EMBL/GenBank/DDBJ databases">
        <title>A degradative enzymes factory behind the ericoid mycorrhizal symbiosis.</title>
        <authorList>
            <consortium name="DOE Joint Genome Institute"/>
            <person name="Martino E."/>
            <person name="Morin E."/>
            <person name="Grelet G."/>
            <person name="Kuo A."/>
            <person name="Kohler A."/>
            <person name="Daghino S."/>
            <person name="Barry K."/>
            <person name="Choi C."/>
            <person name="Cichocki N."/>
            <person name="Clum A."/>
            <person name="Copeland A."/>
            <person name="Hainaut M."/>
            <person name="Haridas S."/>
            <person name="Labutti K."/>
            <person name="Lindquist E."/>
            <person name="Lipzen A."/>
            <person name="Khouja H.-R."/>
            <person name="Murat C."/>
            <person name="Ohm R."/>
            <person name="Olson A."/>
            <person name="Spatafora J."/>
            <person name="Veneault-Fourrey C."/>
            <person name="Henrissat B."/>
            <person name="Grigoriev I."/>
            <person name="Martin F."/>
            <person name="Perotto S."/>
        </authorList>
    </citation>
    <scope>NUCLEOTIDE SEQUENCE [LARGE SCALE GENOMIC DNA]</scope>
    <source>
        <strain evidence="7 8">E</strain>
    </source>
</reference>
<evidence type="ECO:0000256" key="2">
    <source>
        <dbReference type="ARBA" id="ARBA00023155"/>
    </source>
</evidence>
<dbReference type="EMBL" id="KZ613871">
    <property type="protein sequence ID" value="PMD53623.1"/>
    <property type="molecule type" value="Genomic_DNA"/>
</dbReference>
<keyword evidence="3 4" id="KW-0539">Nucleus</keyword>
<name>A0A2J6SSF4_9HELO</name>
<evidence type="ECO:0000256" key="5">
    <source>
        <dbReference type="SAM" id="MobiDB-lite"/>
    </source>
</evidence>
<dbReference type="RefSeq" id="XP_024730527.1">
    <property type="nucleotide sequence ID" value="XM_024881401.1"/>
</dbReference>
<dbReference type="CDD" id="cd00086">
    <property type="entry name" value="homeodomain"/>
    <property type="match status" value="1"/>
</dbReference>
<sequence>MSRRVLELDTLHLTVPDHLLKLSVVSAADIRIPRSISSLEDSALVKALTSGSLWVSRGVACRLDVQVLLNGKPLDKDGRVNLLESLGYRLRDAQLWSLLSLSASLDVWRGDGTVDSVPGLSINVNHGLQTPTPPTRHRAWVLDTFDIKPPDSVLCAEFERMQIQFDFLEIRKKTKPIKRVKTNAEQFDIEEEMLLDLAPSLKGHGNVDELVHAVARMGDLPTVISRCFEPKLEIWDEPGIIQKSPLPYSTQHQDPPITGLGHYIIEQNGKVSGSKNGRTRHPTATIEILNAWLQANRDNLHPSNTQTVEIMNRTGLRSTQVKNWFKYQRRKIRKDCAVPEDQMLLAQGEDGASARQVVDREEDDMLFSPATDNTPSLTSQSSSVASSALSTGEKELALKRPSPDDDTVLLDKLKACDLGEAAIHILTSGYVSRGLRGPGGIQVEKPPPILSLARLAPSTFCPGFKESMAHNAHFLLSISHAISVSWPRNIQSPTLREKLLRLEHSRTSSLTNESRIEDWGQGATARLTAVVQSRLWGMMQRKLYDPSDTAKIWRKTSLQDNPVQEDECPDLLETMGEPDEMGDQVATKRDDFDEDDADEFDDLLSRDDDDLLEYMEERERLSVERETEEMLFGSGWDEDDAYLLDDEAGSDAMLL</sequence>
<dbReference type="Gene3D" id="1.10.10.60">
    <property type="entry name" value="Homeodomain-like"/>
    <property type="match status" value="1"/>
</dbReference>
<dbReference type="STRING" id="1095630.A0A2J6SSF4"/>
<dbReference type="InterPro" id="IPR009057">
    <property type="entry name" value="Homeodomain-like_sf"/>
</dbReference>
<dbReference type="AlphaFoldDB" id="A0A2J6SSF4"/>
<keyword evidence="2 4" id="KW-0371">Homeobox</keyword>
<dbReference type="GO" id="GO:0003677">
    <property type="term" value="F:DNA binding"/>
    <property type="evidence" value="ECO:0007669"/>
    <property type="project" value="UniProtKB-UniRule"/>
</dbReference>
<dbReference type="InterPro" id="IPR008422">
    <property type="entry name" value="KN_HD"/>
</dbReference>
<dbReference type="GO" id="GO:0005634">
    <property type="term" value="C:nucleus"/>
    <property type="evidence" value="ECO:0007669"/>
    <property type="project" value="UniProtKB-SubCell"/>
</dbReference>
<evidence type="ECO:0000256" key="3">
    <source>
        <dbReference type="ARBA" id="ARBA00023242"/>
    </source>
</evidence>
<comment type="subcellular location">
    <subcellularLocation>
        <location evidence="4">Nucleus</location>
    </subcellularLocation>
</comment>
<evidence type="ECO:0000313" key="8">
    <source>
        <dbReference type="Proteomes" id="UP000235371"/>
    </source>
</evidence>
<feature type="compositionally biased region" description="Low complexity" evidence="5">
    <location>
        <begin position="376"/>
        <end position="391"/>
    </location>
</feature>
<dbReference type="Proteomes" id="UP000235371">
    <property type="component" value="Unassembled WGS sequence"/>
</dbReference>
<feature type="region of interest" description="Disordered" evidence="5">
    <location>
        <begin position="366"/>
        <end position="403"/>
    </location>
</feature>
<proteinExistence type="predicted"/>